<keyword evidence="3" id="KW-1185">Reference proteome</keyword>
<dbReference type="Gene3D" id="2.60.40.3950">
    <property type="match status" value="1"/>
</dbReference>
<evidence type="ECO:0000259" key="1">
    <source>
        <dbReference type="Pfam" id="PF18310"/>
    </source>
</evidence>
<organism evidence="2 3">
    <name type="scientific">Demequina lutea</name>
    <dbReference type="NCBI Taxonomy" id="431489"/>
    <lineage>
        <taxon>Bacteria</taxon>
        <taxon>Bacillati</taxon>
        <taxon>Actinomycetota</taxon>
        <taxon>Actinomycetes</taxon>
        <taxon>Micrococcales</taxon>
        <taxon>Demequinaceae</taxon>
        <taxon>Demequina</taxon>
    </lineage>
</organism>
<reference evidence="2 3" key="1">
    <citation type="submission" date="2020-07" db="EMBL/GenBank/DDBJ databases">
        <title>Sequencing the genomes of 1000 actinobacteria strains.</title>
        <authorList>
            <person name="Klenk H.-P."/>
        </authorList>
    </citation>
    <scope>NUCLEOTIDE SEQUENCE [LARGE SCALE GENOMIC DNA]</scope>
    <source>
        <strain evidence="2 3">DSM 19970</strain>
    </source>
</reference>
<accession>A0A7Y9ZA68</accession>
<dbReference type="AlphaFoldDB" id="A0A7Y9ZA68"/>
<dbReference type="InterPro" id="IPR041239">
    <property type="entry name" value="DUF5605"/>
</dbReference>
<evidence type="ECO:0000313" key="3">
    <source>
        <dbReference type="Proteomes" id="UP000547973"/>
    </source>
</evidence>
<sequence length="45" mass="5219">MGHLDTWKMKVKRLEGTYSGSFRIPLPSRQYKAIRLVRVTDGLNV</sequence>
<dbReference type="RefSeq" id="WP_179397704.1">
    <property type="nucleotide sequence ID" value="NZ_BBRC01000016.1"/>
</dbReference>
<dbReference type="Pfam" id="PF18310">
    <property type="entry name" value="DUF5605"/>
    <property type="match status" value="1"/>
</dbReference>
<protein>
    <recommendedName>
        <fullName evidence="1">DUF5605 domain-containing protein</fullName>
    </recommendedName>
</protein>
<dbReference type="Proteomes" id="UP000547973">
    <property type="component" value="Unassembled WGS sequence"/>
</dbReference>
<gene>
    <name evidence="2" type="ORF">BKA03_000952</name>
</gene>
<name>A0A7Y9ZA68_9MICO</name>
<proteinExistence type="predicted"/>
<comment type="caution">
    <text evidence="2">The sequence shown here is derived from an EMBL/GenBank/DDBJ whole genome shotgun (WGS) entry which is preliminary data.</text>
</comment>
<feature type="domain" description="DUF5605" evidence="1">
    <location>
        <begin position="4"/>
        <end position="36"/>
    </location>
</feature>
<dbReference type="EMBL" id="JACBZO010000001">
    <property type="protein sequence ID" value="NYI40833.1"/>
    <property type="molecule type" value="Genomic_DNA"/>
</dbReference>
<evidence type="ECO:0000313" key="2">
    <source>
        <dbReference type="EMBL" id="NYI40833.1"/>
    </source>
</evidence>